<dbReference type="Proteomes" id="UP000266669">
    <property type="component" value="Unassembled WGS sequence"/>
</dbReference>
<reference evidence="2" key="1">
    <citation type="submission" date="2018-05" db="EMBL/GenBank/DDBJ databases">
        <title>Leptospira yasudae sp. nov. and Leptospira stimsonii sp. nov., two pathogenic species of the genus Leptospira isolated from environmental sources.</title>
        <authorList>
            <person name="Casanovas-Massana A."/>
            <person name="Hamond C."/>
            <person name="Santos L.A."/>
            <person name="Hacker K.P."/>
            <person name="Balassiano I."/>
            <person name="Medeiros M.A."/>
            <person name="Reis M.G."/>
            <person name="Ko A.I."/>
            <person name="Wunder E.A."/>
        </authorList>
    </citation>
    <scope>NUCLEOTIDE SEQUENCE [LARGE SCALE GENOMIC DNA]</scope>
    <source>
        <strain evidence="2">AMB6-RJ</strain>
    </source>
</reference>
<protein>
    <submittedName>
        <fullName evidence="1">Uncharacterized protein</fullName>
    </submittedName>
</protein>
<organism evidence="1 2">
    <name type="scientific">Leptospira stimsonii</name>
    <dbReference type="NCBI Taxonomy" id="2202203"/>
    <lineage>
        <taxon>Bacteria</taxon>
        <taxon>Pseudomonadati</taxon>
        <taxon>Spirochaetota</taxon>
        <taxon>Spirochaetia</taxon>
        <taxon>Leptospirales</taxon>
        <taxon>Leptospiraceae</taxon>
        <taxon>Leptospira</taxon>
    </lineage>
</organism>
<accession>A0A8B3CWL3</accession>
<dbReference type="AlphaFoldDB" id="A0A8B3CWL3"/>
<comment type="caution">
    <text evidence="1">The sequence shown here is derived from an EMBL/GenBank/DDBJ whole genome shotgun (WGS) entry which is preliminary data.</text>
</comment>
<name>A0A8B3CWL3_9LEPT</name>
<gene>
    <name evidence="1" type="ORF">DLM78_02290</name>
</gene>
<dbReference type="EMBL" id="QHCS01000001">
    <property type="protein sequence ID" value="RHX87833.1"/>
    <property type="molecule type" value="Genomic_DNA"/>
</dbReference>
<sequence length="71" mass="8599">MILFGAFQSSFPKVKICQTEEKDQNFTNLKGKPFVFLLRFNFKRFLNEFYISILLLRMEKKFPHSLDTNRF</sequence>
<evidence type="ECO:0000313" key="1">
    <source>
        <dbReference type="EMBL" id="RHX87833.1"/>
    </source>
</evidence>
<proteinExistence type="predicted"/>
<evidence type="ECO:0000313" key="2">
    <source>
        <dbReference type="Proteomes" id="UP000266669"/>
    </source>
</evidence>